<evidence type="ECO:0000313" key="2">
    <source>
        <dbReference type="Proteomes" id="UP001525566"/>
    </source>
</evidence>
<keyword evidence="2" id="KW-1185">Reference proteome</keyword>
<accession>A0ABT2IRG3</accession>
<protein>
    <recommendedName>
        <fullName evidence="3">Lipocalin-like domain-containing protein</fullName>
    </recommendedName>
</protein>
<dbReference type="RefSeq" id="WP_259837440.1">
    <property type="nucleotide sequence ID" value="NZ_JAOAMU010000001.1"/>
</dbReference>
<proteinExistence type="predicted"/>
<comment type="caution">
    <text evidence="1">The sequence shown here is derived from an EMBL/GenBank/DDBJ whole genome shotgun (WGS) entry which is preliminary data.</text>
</comment>
<sequence length="140" mass="16292">MKKSVYTLLFVCFTVLFFKSQNKIDASFLFHTWKLVKLDRLTYIYKSQKTFDQKWGGIRFKKNGTIVSLNAKPACATEIVEMMKANKLKLYRNRGIWKMDSDSTIIITNPKFPALNGKFIVSKLPDNSLVLKRFIKIAEK</sequence>
<organism evidence="1 2">
    <name type="scientific">Chryseobacterium herbae</name>
    <dbReference type="NCBI Taxonomy" id="2976476"/>
    <lineage>
        <taxon>Bacteria</taxon>
        <taxon>Pseudomonadati</taxon>
        <taxon>Bacteroidota</taxon>
        <taxon>Flavobacteriia</taxon>
        <taxon>Flavobacteriales</taxon>
        <taxon>Weeksellaceae</taxon>
        <taxon>Chryseobacterium group</taxon>
        <taxon>Chryseobacterium</taxon>
    </lineage>
</organism>
<reference evidence="1 2" key="1">
    <citation type="submission" date="2022-09" db="EMBL/GenBank/DDBJ databases">
        <title>Chryseobacterium oleae sp.nov., isolated from the inter-root soil of Pyrola calliantha H. Andr. in Tibet.</title>
        <authorList>
            <person name="Li Z."/>
        </authorList>
    </citation>
    <scope>NUCLEOTIDE SEQUENCE [LARGE SCALE GENOMIC DNA]</scope>
    <source>
        <strain evidence="2">pc1-10</strain>
    </source>
</reference>
<gene>
    <name evidence="1" type="ORF">N0B48_05920</name>
</gene>
<dbReference type="EMBL" id="JAOAMU010000001">
    <property type="protein sequence ID" value="MCT2561409.1"/>
    <property type="molecule type" value="Genomic_DNA"/>
</dbReference>
<evidence type="ECO:0008006" key="3">
    <source>
        <dbReference type="Google" id="ProtNLM"/>
    </source>
</evidence>
<dbReference type="Proteomes" id="UP001525566">
    <property type="component" value="Unassembled WGS sequence"/>
</dbReference>
<evidence type="ECO:0000313" key="1">
    <source>
        <dbReference type="EMBL" id="MCT2561409.1"/>
    </source>
</evidence>
<name>A0ABT2IRG3_9FLAO</name>